<evidence type="ECO:0000256" key="3">
    <source>
        <dbReference type="ARBA" id="ARBA00023242"/>
    </source>
</evidence>
<comment type="caution">
    <text evidence="7">The sequence shown here is derived from an EMBL/GenBank/DDBJ whole genome shotgun (WGS) entry which is preliminary data.</text>
</comment>
<reference evidence="7 8" key="1">
    <citation type="journal article" date="2021" name="Comput. Struct. Biotechnol. J.">
        <title>De novo genome assembly of the potent medicinal plant Rehmannia glutinosa using nanopore technology.</title>
        <authorList>
            <person name="Ma L."/>
            <person name="Dong C."/>
            <person name="Song C."/>
            <person name="Wang X."/>
            <person name="Zheng X."/>
            <person name="Niu Y."/>
            <person name="Chen S."/>
            <person name="Feng W."/>
        </authorList>
    </citation>
    <scope>NUCLEOTIDE SEQUENCE [LARGE SCALE GENOMIC DNA]</scope>
    <source>
        <strain evidence="7">DH-2019</strain>
    </source>
</reference>
<evidence type="ECO:0000313" key="7">
    <source>
        <dbReference type="EMBL" id="KAK6157833.1"/>
    </source>
</evidence>
<gene>
    <name evidence="7" type="ORF">DH2020_012081</name>
</gene>
<protein>
    <recommendedName>
        <fullName evidence="4">Ninja-family protein</fullName>
    </recommendedName>
    <alternativeName>
        <fullName evidence="4">ABI-binding protein</fullName>
    </alternativeName>
</protein>
<sequence>MGDGENSKKIARTIEMENLTLDISSNRSSRDLLQRFGVDKNTKKLVRSSSIASCLPIVRDDSDVGPQAPVAYTGLVRTSSLPVETEEEWRKRKELQTLRRMEAKRRRSEKQRNLKSEKEGSGSLSLEEKKEIEVNLRERLDREKSLSAVKRTNSSVGSQIGLSTWAAANQAIVRSGIDLAMAKGKGSYVGSSGGGMQGSIESKGGSSSSVSDLESKPLQGSSGELSPASIQSLQEAGNQDTGSPATKPREQIGKTEATSDKESPSKKSDVSRTRGKEIGTNSLEDMPCVFTKGDGPNGRRVDGILYKYGKGEEVRIMCVCHGSFHSPAEFVKHAGGTDVNNPLKHIVLTLLNTMLFINVLAKKNLNGLEIIAHGLTSKN</sequence>
<dbReference type="PANTHER" id="PTHR31413">
    <property type="entry name" value="AFP HOMOLOG 2"/>
    <property type="match status" value="1"/>
</dbReference>
<dbReference type="InterPro" id="IPR031307">
    <property type="entry name" value="Ninja_fam"/>
</dbReference>
<keyword evidence="3 4" id="KW-0539">Nucleus</keyword>
<proteinExistence type="inferred from homology"/>
<dbReference type="EMBL" id="JABTTQ020000005">
    <property type="protein sequence ID" value="KAK6157833.1"/>
    <property type="molecule type" value="Genomic_DNA"/>
</dbReference>
<feature type="compositionally biased region" description="Basic and acidic residues" evidence="5">
    <location>
        <begin position="247"/>
        <end position="277"/>
    </location>
</feature>
<accession>A0ABR0XF81</accession>
<dbReference type="InterPro" id="IPR032308">
    <property type="entry name" value="TDBD"/>
</dbReference>
<feature type="domain" description="Tify" evidence="6">
    <location>
        <begin position="315"/>
        <end position="348"/>
    </location>
</feature>
<dbReference type="Pfam" id="PF16136">
    <property type="entry name" value="NLS_NINJA_AFP"/>
    <property type="match status" value="1"/>
</dbReference>
<feature type="region of interest" description="Disordered" evidence="5">
    <location>
        <begin position="185"/>
        <end position="291"/>
    </location>
</feature>
<name>A0ABR0XF81_REHGL</name>
<feature type="compositionally biased region" description="Basic and acidic residues" evidence="5">
    <location>
        <begin position="110"/>
        <end position="126"/>
    </location>
</feature>
<evidence type="ECO:0000256" key="2">
    <source>
        <dbReference type="ARBA" id="ARBA00006081"/>
    </source>
</evidence>
<evidence type="ECO:0000256" key="4">
    <source>
        <dbReference type="RuleBase" id="RU369029"/>
    </source>
</evidence>
<keyword evidence="8" id="KW-1185">Reference proteome</keyword>
<dbReference type="Proteomes" id="UP001318860">
    <property type="component" value="Unassembled WGS sequence"/>
</dbReference>
<evidence type="ECO:0000256" key="5">
    <source>
        <dbReference type="SAM" id="MobiDB-lite"/>
    </source>
</evidence>
<dbReference type="PANTHER" id="PTHR31413:SF46">
    <property type="entry name" value="NINJA-FAMILY PROTEIN AFP1"/>
    <property type="match status" value="1"/>
</dbReference>
<feature type="compositionally biased region" description="Low complexity" evidence="5">
    <location>
        <begin position="198"/>
        <end position="211"/>
    </location>
</feature>
<dbReference type="InterPro" id="IPR032310">
    <property type="entry name" value="NLS_NINJA_AFP-like"/>
</dbReference>
<feature type="compositionally biased region" description="Polar residues" evidence="5">
    <location>
        <begin position="218"/>
        <end position="244"/>
    </location>
</feature>
<comment type="function">
    <text evidence="4">Acts as a negative regulator of abscisic acid (ABA) response.</text>
</comment>
<feature type="region of interest" description="Disordered" evidence="5">
    <location>
        <begin position="100"/>
        <end position="126"/>
    </location>
</feature>
<organism evidence="7 8">
    <name type="scientific">Rehmannia glutinosa</name>
    <name type="common">Chinese foxglove</name>
    <dbReference type="NCBI Taxonomy" id="99300"/>
    <lineage>
        <taxon>Eukaryota</taxon>
        <taxon>Viridiplantae</taxon>
        <taxon>Streptophyta</taxon>
        <taxon>Embryophyta</taxon>
        <taxon>Tracheophyta</taxon>
        <taxon>Spermatophyta</taxon>
        <taxon>Magnoliopsida</taxon>
        <taxon>eudicotyledons</taxon>
        <taxon>Gunneridae</taxon>
        <taxon>Pentapetalae</taxon>
        <taxon>asterids</taxon>
        <taxon>lamiids</taxon>
        <taxon>Lamiales</taxon>
        <taxon>Orobanchaceae</taxon>
        <taxon>Rehmannieae</taxon>
        <taxon>Rehmannia</taxon>
    </lineage>
</organism>
<evidence type="ECO:0000259" key="6">
    <source>
        <dbReference type="Pfam" id="PF16135"/>
    </source>
</evidence>
<comment type="similarity">
    <text evidence="2 4">Belongs to the Ninja family.</text>
</comment>
<dbReference type="Pfam" id="PF16135">
    <property type="entry name" value="TDBD"/>
    <property type="match status" value="1"/>
</dbReference>
<evidence type="ECO:0000256" key="1">
    <source>
        <dbReference type="ARBA" id="ARBA00004123"/>
    </source>
</evidence>
<comment type="subcellular location">
    <subcellularLocation>
        <location evidence="1 4">Nucleus</location>
    </subcellularLocation>
</comment>
<evidence type="ECO:0000313" key="8">
    <source>
        <dbReference type="Proteomes" id="UP001318860"/>
    </source>
</evidence>